<evidence type="ECO:0000259" key="2">
    <source>
        <dbReference type="Pfam" id="PF23997"/>
    </source>
</evidence>
<dbReference type="Proteomes" id="UP000066737">
    <property type="component" value="Chromosome I"/>
</dbReference>
<dbReference type="EMBL" id="LN831302">
    <property type="protein sequence ID" value="CQH51536.1"/>
    <property type="molecule type" value="Genomic_DNA"/>
</dbReference>
<dbReference type="Pfam" id="PF23997">
    <property type="entry name" value="DUF7315"/>
    <property type="match status" value="1"/>
</dbReference>
<dbReference type="InterPro" id="IPR055739">
    <property type="entry name" value="DUF7315"/>
</dbReference>
<keyword evidence="1" id="KW-0472">Membrane</keyword>
<feature type="domain" description="DUF7315" evidence="2">
    <location>
        <begin position="8"/>
        <end position="92"/>
    </location>
</feature>
<dbReference type="KEGG" id="hhb:Hhub_1743"/>
<keyword evidence="1" id="KW-1133">Transmembrane helix</keyword>
<evidence type="ECO:0000256" key="1">
    <source>
        <dbReference type="SAM" id="Phobius"/>
    </source>
</evidence>
<proteinExistence type="predicted"/>
<gene>
    <name evidence="3" type="ORF">HHUB_1743</name>
</gene>
<evidence type="ECO:0000313" key="4">
    <source>
        <dbReference type="Proteomes" id="UP000066737"/>
    </source>
</evidence>
<feature type="transmembrane region" description="Helical" evidence="1">
    <location>
        <begin position="55"/>
        <end position="75"/>
    </location>
</feature>
<reference evidence="4" key="1">
    <citation type="journal article" date="2016" name="Environ. Microbiol.">
        <title>The complete genome of a viable archaeum isolated from 123-million-year-old rock salt.</title>
        <authorList>
            <person name="Jaakkola S.T."/>
            <person name="Pfeiffer F."/>
            <person name="Ravantti J.J."/>
            <person name="Guo Q."/>
            <person name="Liu Y."/>
            <person name="Chen X."/>
            <person name="Ma H."/>
            <person name="Yang C."/>
            <person name="Oksanen H.M."/>
            <person name="Bamford D.H."/>
        </authorList>
    </citation>
    <scope>NUCLEOTIDE SEQUENCE</scope>
    <source>
        <strain evidence="4">JI20-1</strain>
    </source>
</reference>
<organism evidence="3 4">
    <name type="scientific">Halobacterium hubeiense</name>
    <dbReference type="NCBI Taxonomy" id="1407499"/>
    <lineage>
        <taxon>Archaea</taxon>
        <taxon>Methanobacteriati</taxon>
        <taxon>Methanobacteriota</taxon>
        <taxon>Stenosarchaea group</taxon>
        <taxon>Halobacteria</taxon>
        <taxon>Halobacteriales</taxon>
        <taxon>Halobacteriaceae</taxon>
        <taxon>Halobacterium</taxon>
    </lineage>
</organism>
<protein>
    <recommendedName>
        <fullName evidence="2">DUF7315 domain-containing protein</fullName>
    </recommendedName>
</protein>
<keyword evidence="4" id="KW-1185">Reference proteome</keyword>
<dbReference type="AlphaFoldDB" id="A0A0U5H3G3"/>
<feature type="transmembrane region" description="Helical" evidence="1">
    <location>
        <begin position="20"/>
        <end position="39"/>
    </location>
</feature>
<accession>A0A0U5H3G3</accession>
<dbReference type="RefSeq" id="WP_059056229.1">
    <property type="nucleotide sequence ID" value="NZ_CEML01000002.1"/>
</dbReference>
<name>A0A0U5H3G3_9EURY</name>
<sequence>MGDDERGRDVVVPDRLYKSVTVFSTLFAVVTVVLGFVSLDSATNAGRAAPEDVNVALAALGVGLIAVGGLVYAFSSRFRASGMAKDKDSGDEPSDNG</sequence>
<dbReference type="GeneID" id="26658422"/>
<dbReference type="STRING" id="1407499.HHUB_1743"/>
<evidence type="ECO:0000313" key="3">
    <source>
        <dbReference type="EMBL" id="CQH51536.1"/>
    </source>
</evidence>
<keyword evidence="1" id="KW-0812">Transmembrane</keyword>
<dbReference type="OrthoDB" id="214462at2157"/>